<sequence>MLTSNFCNWTSQTSRHEPTHDLTASFFESGENRTAPEYSRLPVNGPANVLSRGGWVTLGHAIGWAPIIRIGTRI</sequence>
<dbReference type="InParanoid" id="A0A0D0B0D0"/>
<protein>
    <submittedName>
        <fullName evidence="1">Uncharacterized protein</fullName>
    </submittedName>
</protein>
<organism evidence="1 2">
    <name type="scientific">Suillus luteus UH-Slu-Lm8-n1</name>
    <dbReference type="NCBI Taxonomy" id="930992"/>
    <lineage>
        <taxon>Eukaryota</taxon>
        <taxon>Fungi</taxon>
        <taxon>Dikarya</taxon>
        <taxon>Basidiomycota</taxon>
        <taxon>Agaricomycotina</taxon>
        <taxon>Agaricomycetes</taxon>
        <taxon>Agaricomycetidae</taxon>
        <taxon>Boletales</taxon>
        <taxon>Suillineae</taxon>
        <taxon>Suillaceae</taxon>
        <taxon>Suillus</taxon>
    </lineage>
</organism>
<dbReference type="HOGENOM" id="CLU_2689474_0_0_1"/>
<accession>A0A0D0B0D0</accession>
<proteinExistence type="predicted"/>
<evidence type="ECO:0000313" key="2">
    <source>
        <dbReference type="Proteomes" id="UP000054485"/>
    </source>
</evidence>
<reference evidence="1 2" key="1">
    <citation type="submission" date="2014-04" db="EMBL/GenBank/DDBJ databases">
        <authorList>
            <consortium name="DOE Joint Genome Institute"/>
            <person name="Kuo A."/>
            <person name="Ruytinx J."/>
            <person name="Rineau F."/>
            <person name="Colpaert J."/>
            <person name="Kohler A."/>
            <person name="Nagy L.G."/>
            <person name="Floudas D."/>
            <person name="Copeland A."/>
            <person name="Barry K.W."/>
            <person name="Cichocki N."/>
            <person name="Veneault-Fourrey C."/>
            <person name="LaButti K."/>
            <person name="Lindquist E.A."/>
            <person name="Lipzen A."/>
            <person name="Lundell T."/>
            <person name="Morin E."/>
            <person name="Murat C."/>
            <person name="Sun H."/>
            <person name="Tunlid A."/>
            <person name="Henrissat B."/>
            <person name="Grigoriev I.V."/>
            <person name="Hibbett D.S."/>
            <person name="Martin F."/>
            <person name="Nordberg H.P."/>
            <person name="Cantor M.N."/>
            <person name="Hua S.X."/>
        </authorList>
    </citation>
    <scope>NUCLEOTIDE SEQUENCE [LARGE SCALE GENOMIC DNA]</scope>
    <source>
        <strain evidence="1 2">UH-Slu-Lm8-n1</strain>
    </source>
</reference>
<gene>
    <name evidence="1" type="ORF">CY34DRAFT_711041</name>
</gene>
<evidence type="ECO:0000313" key="1">
    <source>
        <dbReference type="EMBL" id="KIK43479.1"/>
    </source>
</evidence>
<reference evidence="2" key="2">
    <citation type="submission" date="2015-01" db="EMBL/GenBank/DDBJ databases">
        <title>Evolutionary Origins and Diversification of the Mycorrhizal Mutualists.</title>
        <authorList>
            <consortium name="DOE Joint Genome Institute"/>
            <consortium name="Mycorrhizal Genomics Consortium"/>
            <person name="Kohler A."/>
            <person name="Kuo A."/>
            <person name="Nagy L.G."/>
            <person name="Floudas D."/>
            <person name="Copeland A."/>
            <person name="Barry K.W."/>
            <person name="Cichocki N."/>
            <person name="Veneault-Fourrey C."/>
            <person name="LaButti K."/>
            <person name="Lindquist E.A."/>
            <person name="Lipzen A."/>
            <person name="Lundell T."/>
            <person name="Morin E."/>
            <person name="Murat C."/>
            <person name="Riley R."/>
            <person name="Ohm R."/>
            <person name="Sun H."/>
            <person name="Tunlid A."/>
            <person name="Henrissat B."/>
            <person name="Grigoriev I.V."/>
            <person name="Hibbett D.S."/>
            <person name="Martin F."/>
        </authorList>
    </citation>
    <scope>NUCLEOTIDE SEQUENCE [LARGE SCALE GENOMIC DNA]</scope>
    <source>
        <strain evidence="2">UH-Slu-Lm8-n1</strain>
    </source>
</reference>
<name>A0A0D0B0D0_9AGAM</name>
<keyword evidence="2" id="KW-1185">Reference proteome</keyword>
<dbReference type="Proteomes" id="UP000054485">
    <property type="component" value="Unassembled WGS sequence"/>
</dbReference>
<dbReference type="EMBL" id="KN835212">
    <property type="protein sequence ID" value="KIK43479.1"/>
    <property type="molecule type" value="Genomic_DNA"/>
</dbReference>
<dbReference type="AlphaFoldDB" id="A0A0D0B0D0"/>